<dbReference type="Proteomes" id="UP001221142">
    <property type="component" value="Unassembled WGS sequence"/>
</dbReference>
<evidence type="ECO:0000313" key="2">
    <source>
        <dbReference type="Proteomes" id="UP001221142"/>
    </source>
</evidence>
<sequence length="437" mass="48834">MTDWDFYQLNALDSGNTEVAFTTSWLVQGRIDLEKLSAALDVVTDRWRLLAGRLELSENTLRVRFPRGDFPKDYRRYALTTAVSKGAVSDYVTLPLPTVSPLPPLSLSVPPAMPTSARDFAKTQHPLISIHITTLEDSSHSFVGFTVPHGVFDATGTGFVHRALEAQLHGREWEPPVYPYALNPILEAHTVQPLSTSFYSKFKTAFEFIGRMFYDTYWDKVKLHLVVVPEAVHLGLVKQVRDSLDIPVGASDVLAAWLFKTMYSNGAPASRTVQFVTFCSFRSFIPDLATYPHNAFVRAFCPQTTVGELVQRSLAEIAVLIYESRQALGMKDVLAAHDELVSGSLLDMLSQGGDRRGADEIFWVNNCSAAKATELNWPGVEKVEWASRYMLNGVPFQMANFWTIMGRLDGDLMIHIAESKEKLALIEGEIRRLAAKK</sequence>
<dbReference type="Gene3D" id="3.30.559.10">
    <property type="entry name" value="Chloramphenicol acetyltransferase-like domain"/>
    <property type="match status" value="2"/>
</dbReference>
<dbReference type="InterPro" id="IPR023213">
    <property type="entry name" value="CAT-like_dom_sf"/>
</dbReference>
<reference evidence="1" key="1">
    <citation type="submission" date="2023-03" db="EMBL/GenBank/DDBJ databases">
        <title>Massive genome expansion in bonnet fungi (Mycena s.s.) driven by repeated elements and novel gene families across ecological guilds.</title>
        <authorList>
            <consortium name="Lawrence Berkeley National Laboratory"/>
            <person name="Harder C.B."/>
            <person name="Miyauchi S."/>
            <person name="Viragh M."/>
            <person name="Kuo A."/>
            <person name="Thoen E."/>
            <person name="Andreopoulos B."/>
            <person name="Lu D."/>
            <person name="Skrede I."/>
            <person name="Drula E."/>
            <person name="Henrissat B."/>
            <person name="Morin E."/>
            <person name="Kohler A."/>
            <person name="Barry K."/>
            <person name="LaButti K."/>
            <person name="Morin E."/>
            <person name="Salamov A."/>
            <person name="Lipzen A."/>
            <person name="Mereny Z."/>
            <person name="Hegedus B."/>
            <person name="Baldrian P."/>
            <person name="Stursova M."/>
            <person name="Weitz H."/>
            <person name="Taylor A."/>
            <person name="Grigoriev I.V."/>
            <person name="Nagy L.G."/>
            <person name="Martin F."/>
            <person name="Kauserud H."/>
        </authorList>
    </citation>
    <scope>NUCLEOTIDE SEQUENCE</scope>
    <source>
        <strain evidence="1">9284</strain>
    </source>
</reference>
<comment type="caution">
    <text evidence="1">The sequence shown here is derived from an EMBL/GenBank/DDBJ whole genome shotgun (WGS) entry which is preliminary data.</text>
</comment>
<evidence type="ECO:0000313" key="1">
    <source>
        <dbReference type="EMBL" id="KAJ7628440.1"/>
    </source>
</evidence>
<organism evidence="1 2">
    <name type="scientific">Roridomyces roridus</name>
    <dbReference type="NCBI Taxonomy" id="1738132"/>
    <lineage>
        <taxon>Eukaryota</taxon>
        <taxon>Fungi</taxon>
        <taxon>Dikarya</taxon>
        <taxon>Basidiomycota</taxon>
        <taxon>Agaricomycotina</taxon>
        <taxon>Agaricomycetes</taxon>
        <taxon>Agaricomycetidae</taxon>
        <taxon>Agaricales</taxon>
        <taxon>Marasmiineae</taxon>
        <taxon>Mycenaceae</taxon>
        <taxon>Roridomyces</taxon>
    </lineage>
</organism>
<protein>
    <submittedName>
        <fullName evidence="1">Uncharacterized protein</fullName>
    </submittedName>
</protein>
<dbReference type="EMBL" id="JARKIF010000010">
    <property type="protein sequence ID" value="KAJ7628440.1"/>
    <property type="molecule type" value="Genomic_DNA"/>
</dbReference>
<keyword evidence="2" id="KW-1185">Reference proteome</keyword>
<name>A0AAD7BQY6_9AGAR</name>
<dbReference type="SUPFAM" id="SSF52777">
    <property type="entry name" value="CoA-dependent acyltransferases"/>
    <property type="match status" value="1"/>
</dbReference>
<proteinExistence type="predicted"/>
<accession>A0AAD7BQY6</accession>
<gene>
    <name evidence="1" type="ORF">FB45DRAFT_1028532</name>
</gene>
<dbReference type="AlphaFoldDB" id="A0AAD7BQY6"/>